<dbReference type="AlphaFoldDB" id="A0AAD4W815"/>
<dbReference type="EMBL" id="JAJFAZ020000003">
    <property type="protein sequence ID" value="KAI5337744.1"/>
    <property type="molecule type" value="Genomic_DNA"/>
</dbReference>
<dbReference type="Pfam" id="PF14392">
    <property type="entry name" value="zf-CCHC_4"/>
    <property type="match status" value="1"/>
</dbReference>
<evidence type="ECO:0000313" key="3">
    <source>
        <dbReference type="Proteomes" id="UP001054821"/>
    </source>
</evidence>
<keyword evidence="3" id="KW-1185">Reference proteome</keyword>
<organism evidence="2 3">
    <name type="scientific">Prunus dulcis</name>
    <name type="common">Almond</name>
    <name type="synonym">Amygdalus dulcis</name>
    <dbReference type="NCBI Taxonomy" id="3755"/>
    <lineage>
        <taxon>Eukaryota</taxon>
        <taxon>Viridiplantae</taxon>
        <taxon>Streptophyta</taxon>
        <taxon>Embryophyta</taxon>
        <taxon>Tracheophyta</taxon>
        <taxon>Spermatophyta</taxon>
        <taxon>Magnoliopsida</taxon>
        <taxon>eudicotyledons</taxon>
        <taxon>Gunneridae</taxon>
        <taxon>Pentapetalae</taxon>
        <taxon>rosids</taxon>
        <taxon>fabids</taxon>
        <taxon>Rosales</taxon>
        <taxon>Rosaceae</taxon>
        <taxon>Amygdaloideae</taxon>
        <taxon>Amygdaleae</taxon>
        <taxon>Prunus</taxon>
    </lineage>
</organism>
<gene>
    <name evidence="2" type="ORF">L3X38_017015</name>
</gene>
<feature type="domain" description="Zinc knuckle CX2CX4HX4C" evidence="1">
    <location>
        <begin position="34"/>
        <end position="83"/>
    </location>
</feature>
<proteinExistence type="predicted"/>
<evidence type="ECO:0000259" key="1">
    <source>
        <dbReference type="Pfam" id="PF14392"/>
    </source>
</evidence>
<evidence type="ECO:0000313" key="2">
    <source>
        <dbReference type="EMBL" id="KAI5337744.1"/>
    </source>
</evidence>
<reference evidence="2 3" key="1">
    <citation type="journal article" date="2022" name="G3 (Bethesda)">
        <title>Whole-genome sequence and methylome profiling of the almond [Prunus dulcis (Mill.) D.A. Webb] cultivar 'Nonpareil'.</title>
        <authorList>
            <person name="D'Amico-Willman K.M."/>
            <person name="Ouma W.Z."/>
            <person name="Meulia T."/>
            <person name="Sideli G.M."/>
            <person name="Gradziel T.M."/>
            <person name="Fresnedo-Ramirez J."/>
        </authorList>
    </citation>
    <scope>NUCLEOTIDE SEQUENCE [LARGE SCALE GENOMIC DNA]</scope>
    <source>
        <strain evidence="2">Clone GOH B32 T37-40</strain>
    </source>
</reference>
<name>A0AAD4W815_PRUDU</name>
<comment type="caution">
    <text evidence="2">The sequence shown here is derived from an EMBL/GenBank/DDBJ whole genome shotgun (WGS) entry which is preliminary data.</text>
</comment>
<sequence>MGKHIGEALSEYVVSNQKKKGELSGNYLRIQVGLDVMKPFRRCMPVRISDRKVDTIWADIWFEKLPNFCYLCGTFEHLEQECHLYTGRTHDDLDKPYGCWFQEDICAPDYQRHPG</sequence>
<accession>A0AAD4W815</accession>
<dbReference type="InterPro" id="IPR025836">
    <property type="entry name" value="Zn_knuckle_CX2CX4HX4C"/>
</dbReference>
<dbReference type="Proteomes" id="UP001054821">
    <property type="component" value="Chromosome 3"/>
</dbReference>
<protein>
    <recommendedName>
        <fullName evidence="1">Zinc knuckle CX2CX4HX4C domain-containing protein</fullName>
    </recommendedName>
</protein>